<dbReference type="EMBL" id="CH473950">
    <property type="protein sequence ID" value="EDM16117.1"/>
    <property type="molecule type" value="Genomic_DNA"/>
</dbReference>
<proteinExistence type="predicted"/>
<evidence type="ECO:0000313" key="2">
    <source>
        <dbReference type="Proteomes" id="UP000234681"/>
    </source>
</evidence>
<organism evidence="1 2">
    <name type="scientific">Rattus norvegicus</name>
    <name type="common">Rat</name>
    <dbReference type="NCBI Taxonomy" id="10116"/>
    <lineage>
        <taxon>Eukaryota</taxon>
        <taxon>Metazoa</taxon>
        <taxon>Chordata</taxon>
        <taxon>Craniata</taxon>
        <taxon>Vertebrata</taxon>
        <taxon>Euteleostomi</taxon>
        <taxon>Mammalia</taxon>
        <taxon>Eutheria</taxon>
        <taxon>Euarchontoglires</taxon>
        <taxon>Glires</taxon>
        <taxon>Rodentia</taxon>
        <taxon>Myomorpha</taxon>
        <taxon>Muroidea</taxon>
        <taxon>Muridae</taxon>
        <taxon>Murinae</taxon>
        <taxon>Rattus</taxon>
    </lineage>
</organism>
<name>A6HRV5_RAT</name>
<dbReference type="Proteomes" id="UP000234681">
    <property type="component" value="Chromosome 7"/>
</dbReference>
<reference evidence="1 2" key="1">
    <citation type="submission" date="2005-09" db="EMBL/GenBank/DDBJ databases">
        <authorList>
            <person name="Mural R.J."/>
            <person name="Li P.W."/>
            <person name="Adams M.D."/>
            <person name="Amanatides P.G."/>
            <person name="Baden-Tillson H."/>
            <person name="Barnstead M."/>
            <person name="Chin S.H."/>
            <person name="Dew I."/>
            <person name="Evans C.A."/>
            <person name="Ferriera S."/>
            <person name="Flanigan M."/>
            <person name="Fosler C."/>
            <person name="Glodek A."/>
            <person name="Gu Z."/>
            <person name="Holt R.A."/>
            <person name="Jennings D."/>
            <person name="Kraft C.L."/>
            <person name="Lu F."/>
            <person name="Nguyen T."/>
            <person name="Nusskern D.R."/>
            <person name="Pfannkoch C.M."/>
            <person name="Sitter C."/>
            <person name="Sutton G.G."/>
            <person name="Venter J.C."/>
            <person name="Wang Z."/>
            <person name="Woodage T."/>
            <person name="Zheng X.H."/>
            <person name="Zhong F."/>
        </authorList>
    </citation>
    <scope>NUCLEOTIDE SEQUENCE [LARGE SCALE GENOMIC DNA]</scope>
    <source>
        <strain>BN</strain>
        <strain evidence="2">Sprague-Dawley</strain>
    </source>
</reference>
<sequence length="35" mass="4049">MLTSTFNHLLTHPGRGGDQLLLYFIVFNQITMLQK</sequence>
<protein>
    <submittedName>
        <fullName evidence="1">PTK2 protein tyrosine kinase 2, isoform CRA_a</fullName>
    </submittedName>
</protein>
<dbReference type="AlphaFoldDB" id="A6HRV5"/>
<dbReference type="GO" id="GO:0016301">
    <property type="term" value="F:kinase activity"/>
    <property type="evidence" value="ECO:0007669"/>
    <property type="project" value="UniProtKB-KW"/>
</dbReference>
<accession>A6HRV5</accession>
<keyword evidence="1" id="KW-0808">Transferase</keyword>
<evidence type="ECO:0000313" key="3">
    <source>
        <dbReference type="RGD" id="3443"/>
    </source>
</evidence>
<evidence type="ECO:0000313" key="1">
    <source>
        <dbReference type="EMBL" id="EDM16117.1"/>
    </source>
</evidence>
<gene>
    <name evidence="1 3" type="primary">Ptk2</name>
    <name evidence="1" type="ORF">rCG_59947</name>
</gene>
<dbReference type="RGD" id="3443">
    <property type="gene designation" value="Ptk2"/>
</dbReference>
<keyword evidence="1" id="KW-0418">Kinase</keyword>